<organism evidence="8 9">
    <name type="scientific">Natronococcus jeotgali DSM 18795</name>
    <dbReference type="NCBI Taxonomy" id="1227498"/>
    <lineage>
        <taxon>Archaea</taxon>
        <taxon>Methanobacteriati</taxon>
        <taxon>Methanobacteriota</taxon>
        <taxon>Stenosarchaea group</taxon>
        <taxon>Halobacteria</taxon>
        <taxon>Halobacteriales</taxon>
        <taxon>Natrialbaceae</taxon>
        <taxon>Natronococcus</taxon>
    </lineage>
</organism>
<reference evidence="8 9" key="1">
    <citation type="journal article" date="2014" name="PLoS Genet.">
        <title>Phylogenetically driven sequencing of extremely halophilic archaea reveals strategies for static and dynamic osmo-response.</title>
        <authorList>
            <person name="Becker E.A."/>
            <person name="Seitzer P.M."/>
            <person name="Tritt A."/>
            <person name="Larsen D."/>
            <person name="Krusor M."/>
            <person name="Yao A.I."/>
            <person name="Wu D."/>
            <person name="Madern D."/>
            <person name="Eisen J.A."/>
            <person name="Darling A.E."/>
            <person name="Facciotti M.T."/>
        </authorList>
    </citation>
    <scope>NUCLEOTIDE SEQUENCE [LARGE SCALE GENOMIC DNA]</scope>
    <source>
        <strain evidence="8 9">DSM 18795</strain>
    </source>
</reference>
<feature type="domain" description="EamA" evidence="7">
    <location>
        <begin position="136"/>
        <end position="271"/>
    </location>
</feature>
<feature type="transmembrane region" description="Helical" evidence="6">
    <location>
        <begin position="135"/>
        <end position="155"/>
    </location>
</feature>
<evidence type="ECO:0000256" key="1">
    <source>
        <dbReference type="ARBA" id="ARBA00004141"/>
    </source>
</evidence>
<feature type="transmembrane region" description="Helical" evidence="6">
    <location>
        <begin position="257"/>
        <end position="278"/>
    </location>
</feature>
<dbReference type="PANTHER" id="PTHR32322:SF2">
    <property type="entry name" value="EAMA DOMAIN-CONTAINING PROTEIN"/>
    <property type="match status" value="1"/>
</dbReference>
<feature type="region of interest" description="Disordered" evidence="5">
    <location>
        <begin position="314"/>
        <end position="338"/>
    </location>
</feature>
<evidence type="ECO:0000256" key="3">
    <source>
        <dbReference type="ARBA" id="ARBA00022989"/>
    </source>
</evidence>
<proteinExistence type="predicted"/>
<evidence type="ECO:0000256" key="5">
    <source>
        <dbReference type="SAM" id="MobiDB-lite"/>
    </source>
</evidence>
<evidence type="ECO:0000313" key="9">
    <source>
        <dbReference type="Proteomes" id="UP000011531"/>
    </source>
</evidence>
<gene>
    <name evidence="8" type="ORF">C492_18144</name>
</gene>
<dbReference type="InterPro" id="IPR000620">
    <property type="entry name" value="EamA_dom"/>
</dbReference>
<feature type="transmembrane region" description="Helical" evidence="6">
    <location>
        <begin position="54"/>
        <end position="73"/>
    </location>
</feature>
<evidence type="ECO:0000256" key="6">
    <source>
        <dbReference type="SAM" id="Phobius"/>
    </source>
</evidence>
<keyword evidence="4 6" id="KW-0472">Membrane</keyword>
<dbReference type="GO" id="GO:0016020">
    <property type="term" value="C:membrane"/>
    <property type="evidence" value="ECO:0007669"/>
    <property type="project" value="UniProtKB-SubCell"/>
</dbReference>
<feature type="transmembrane region" description="Helical" evidence="6">
    <location>
        <begin position="167"/>
        <end position="186"/>
    </location>
</feature>
<evidence type="ECO:0000313" key="8">
    <source>
        <dbReference type="EMBL" id="ELY53008.1"/>
    </source>
</evidence>
<dbReference type="Proteomes" id="UP000011531">
    <property type="component" value="Unassembled WGS sequence"/>
</dbReference>
<feature type="transmembrane region" description="Helical" evidence="6">
    <location>
        <begin position="20"/>
        <end position="42"/>
    </location>
</feature>
<keyword evidence="2 6" id="KW-0812">Transmembrane</keyword>
<feature type="transmembrane region" description="Helical" evidence="6">
    <location>
        <begin position="111"/>
        <end position="129"/>
    </location>
</feature>
<comment type="subcellular location">
    <subcellularLocation>
        <location evidence="1">Membrane</location>
        <topology evidence="1">Multi-pass membrane protein</topology>
    </subcellularLocation>
</comment>
<feature type="transmembrane region" description="Helical" evidence="6">
    <location>
        <begin position="198"/>
        <end position="220"/>
    </location>
</feature>
<name>L9WXE7_9EURY</name>
<dbReference type="AlphaFoldDB" id="L9WXE7"/>
<comment type="caution">
    <text evidence="8">The sequence shown here is derived from an EMBL/GenBank/DDBJ whole genome shotgun (WGS) entry which is preliminary data.</text>
</comment>
<keyword evidence="9" id="KW-1185">Reference proteome</keyword>
<dbReference type="SUPFAM" id="SSF103481">
    <property type="entry name" value="Multidrug resistance efflux transporter EmrE"/>
    <property type="match status" value="2"/>
</dbReference>
<dbReference type="InterPro" id="IPR037185">
    <property type="entry name" value="EmrE-like"/>
</dbReference>
<feature type="transmembrane region" description="Helical" evidence="6">
    <location>
        <begin position="79"/>
        <end position="99"/>
    </location>
</feature>
<dbReference type="PANTHER" id="PTHR32322">
    <property type="entry name" value="INNER MEMBRANE TRANSPORTER"/>
    <property type="match status" value="1"/>
</dbReference>
<dbReference type="Pfam" id="PF00892">
    <property type="entry name" value="EamA"/>
    <property type="match status" value="2"/>
</dbReference>
<keyword evidence="3 6" id="KW-1133">Transmembrane helix</keyword>
<evidence type="ECO:0000256" key="2">
    <source>
        <dbReference type="ARBA" id="ARBA00022692"/>
    </source>
</evidence>
<accession>L9WXE7</accession>
<feature type="domain" description="EamA" evidence="7">
    <location>
        <begin position="1"/>
        <end position="124"/>
    </location>
</feature>
<sequence length="338" mass="34960">MWGSGFTAIEIGLESLPPVLFAAFRFDAAALVFFALVVASGARLRPRTRDDVRLILTTGVLLIGVHFALLFLGQNYVSSAVAAIVLSFAPIVTPAIALAALPSHRVRATDALGLLVGFVGVAAIAAAGGSFGGRLAGVALLFGAAVAFALGSVLTRRFSRTLPLVSLQAWSMLVGAGILHAFSLVHPTEALSRVDWNGGALAAIAYLGIVCSVGGFLLYFRLLERVGPADASLVSYATPIVAAGFGAAVLGEPITSAMVLGFGLIAVGFALCQIRPLWRLVRGLRGPRRRPSATETVRVRGNEYALEEPTVERARVGTGEGYGPSRGGGAAPDPVADD</sequence>
<feature type="transmembrane region" description="Helical" evidence="6">
    <location>
        <begin position="232"/>
        <end position="251"/>
    </location>
</feature>
<evidence type="ECO:0000256" key="4">
    <source>
        <dbReference type="ARBA" id="ARBA00023136"/>
    </source>
</evidence>
<dbReference type="EMBL" id="AOIA01000151">
    <property type="protein sequence ID" value="ELY53008.1"/>
    <property type="molecule type" value="Genomic_DNA"/>
</dbReference>
<protein>
    <recommendedName>
        <fullName evidence="7">EamA domain-containing protein</fullName>
    </recommendedName>
</protein>
<dbReference type="InterPro" id="IPR050638">
    <property type="entry name" value="AA-Vitamin_Transporters"/>
</dbReference>
<feature type="compositionally biased region" description="Gly residues" evidence="5">
    <location>
        <begin position="318"/>
        <end position="330"/>
    </location>
</feature>
<evidence type="ECO:0000259" key="7">
    <source>
        <dbReference type="Pfam" id="PF00892"/>
    </source>
</evidence>